<dbReference type="HOGENOM" id="CLU_2042834_0_0_1"/>
<organism evidence="1 2">
    <name type="scientific">Phaeodactylum tricornutum (strain CCAP 1055/1)</name>
    <dbReference type="NCBI Taxonomy" id="556484"/>
    <lineage>
        <taxon>Eukaryota</taxon>
        <taxon>Sar</taxon>
        <taxon>Stramenopiles</taxon>
        <taxon>Ochrophyta</taxon>
        <taxon>Bacillariophyta</taxon>
        <taxon>Bacillariophyceae</taxon>
        <taxon>Bacillariophycidae</taxon>
        <taxon>Naviculales</taxon>
        <taxon>Phaeodactylaceae</taxon>
        <taxon>Phaeodactylum</taxon>
    </lineage>
</organism>
<dbReference type="RefSeq" id="XP_002182940.1">
    <property type="nucleotide sequence ID" value="XM_002182904.1"/>
</dbReference>
<sequence length="125" mass="13192">MGNDDAIDEEKLILCCALCCANVSILPSCGCFGCSGKAGICCLNLECCFKPGAPCLTPFCCLGCKCETDGCSVLNSQCHALFLVCTCAIPCNEEVPLALSIAGLTIYPQCGFCIKQKALKEDMQR</sequence>
<accession>B7G6Y7</accession>
<evidence type="ECO:0000313" key="1">
    <source>
        <dbReference type="EMBL" id="EEC45676.1"/>
    </source>
</evidence>
<name>B7G6Y7_PHATC</name>
<dbReference type="InParanoid" id="B7G6Y7"/>
<dbReference type="OMA" id="PCNDEVP"/>
<reference evidence="1 2" key="1">
    <citation type="journal article" date="2008" name="Nature">
        <title>The Phaeodactylum genome reveals the evolutionary history of diatom genomes.</title>
        <authorList>
            <person name="Bowler C."/>
            <person name="Allen A.E."/>
            <person name="Badger J.H."/>
            <person name="Grimwood J."/>
            <person name="Jabbari K."/>
            <person name="Kuo A."/>
            <person name="Maheswari U."/>
            <person name="Martens C."/>
            <person name="Maumus F."/>
            <person name="Otillar R.P."/>
            <person name="Rayko E."/>
            <person name="Salamov A."/>
            <person name="Vandepoele K."/>
            <person name="Beszteri B."/>
            <person name="Gruber A."/>
            <person name="Heijde M."/>
            <person name="Katinka M."/>
            <person name="Mock T."/>
            <person name="Valentin K."/>
            <person name="Verret F."/>
            <person name="Berges J.A."/>
            <person name="Brownlee C."/>
            <person name="Cadoret J.P."/>
            <person name="Chiovitti A."/>
            <person name="Choi C.J."/>
            <person name="Coesel S."/>
            <person name="De Martino A."/>
            <person name="Detter J.C."/>
            <person name="Durkin C."/>
            <person name="Falciatore A."/>
            <person name="Fournet J."/>
            <person name="Haruta M."/>
            <person name="Huysman M.J."/>
            <person name="Jenkins B.D."/>
            <person name="Jiroutova K."/>
            <person name="Jorgensen R.E."/>
            <person name="Joubert Y."/>
            <person name="Kaplan A."/>
            <person name="Kroger N."/>
            <person name="Kroth P.G."/>
            <person name="La Roche J."/>
            <person name="Lindquist E."/>
            <person name="Lommer M."/>
            <person name="Martin-Jezequel V."/>
            <person name="Lopez P.J."/>
            <person name="Lucas S."/>
            <person name="Mangogna M."/>
            <person name="McGinnis K."/>
            <person name="Medlin L.K."/>
            <person name="Montsant A."/>
            <person name="Oudot-Le Secq M.P."/>
            <person name="Napoli C."/>
            <person name="Obornik M."/>
            <person name="Parker M.S."/>
            <person name="Petit J.L."/>
            <person name="Porcel B.M."/>
            <person name="Poulsen N."/>
            <person name="Robison M."/>
            <person name="Rychlewski L."/>
            <person name="Rynearson T.A."/>
            <person name="Schmutz J."/>
            <person name="Shapiro H."/>
            <person name="Siaut M."/>
            <person name="Stanley M."/>
            <person name="Sussman M.R."/>
            <person name="Taylor A.R."/>
            <person name="Vardi A."/>
            <person name="von Dassow P."/>
            <person name="Vyverman W."/>
            <person name="Willis A."/>
            <person name="Wyrwicz L.S."/>
            <person name="Rokhsar D.S."/>
            <person name="Weissenbach J."/>
            <person name="Armbrust E.V."/>
            <person name="Green B.R."/>
            <person name="Van de Peer Y."/>
            <person name="Grigoriev I.V."/>
        </authorList>
    </citation>
    <scope>NUCLEOTIDE SEQUENCE [LARGE SCALE GENOMIC DNA]</scope>
    <source>
        <strain evidence="1 2">CCAP 1055/1</strain>
    </source>
</reference>
<evidence type="ECO:0000313" key="2">
    <source>
        <dbReference type="Proteomes" id="UP000000759"/>
    </source>
</evidence>
<dbReference type="Proteomes" id="UP000000759">
    <property type="component" value="Chromosome 17"/>
</dbReference>
<dbReference type="eggNOG" id="ENOG502SUJM">
    <property type="taxonomic scope" value="Eukaryota"/>
</dbReference>
<reference evidence="2" key="2">
    <citation type="submission" date="2008-08" db="EMBL/GenBank/DDBJ databases">
        <authorList>
            <consortium name="Diatom Consortium"/>
            <person name="Grigoriev I."/>
            <person name="Grimwood J."/>
            <person name="Kuo A."/>
            <person name="Otillar R.P."/>
            <person name="Salamov A."/>
            <person name="Detter J.C."/>
            <person name="Lindquist E."/>
            <person name="Shapiro H."/>
            <person name="Lucas S."/>
            <person name="Glavina del Rio T."/>
            <person name="Pitluck S."/>
            <person name="Rokhsar D."/>
            <person name="Bowler C."/>
        </authorList>
    </citation>
    <scope>GENOME REANNOTATION</scope>
    <source>
        <strain evidence="2">CCAP 1055/1</strain>
    </source>
</reference>
<protein>
    <submittedName>
        <fullName evidence="1">Uncharacterized protein</fullName>
    </submittedName>
</protein>
<gene>
    <name evidence="1" type="ORF">PHATRDRAFT_38829</name>
</gene>
<proteinExistence type="predicted"/>
<dbReference type="PaxDb" id="2850-Phatr38829"/>
<dbReference type="AlphaFoldDB" id="B7G6Y7"/>
<keyword evidence="2" id="KW-1185">Reference proteome</keyword>
<dbReference type="OrthoDB" id="36569at2759"/>
<dbReference type="GeneID" id="7203648"/>
<dbReference type="EMBL" id="CM000619">
    <property type="protein sequence ID" value="EEC45676.1"/>
    <property type="molecule type" value="Genomic_DNA"/>
</dbReference>
<dbReference type="KEGG" id="pti:PHATRDRAFT_38829"/>